<gene>
    <name evidence="1" type="ORF">UBRO_20367</name>
</gene>
<dbReference type="AlphaFoldDB" id="A0A1K0FXA3"/>
<name>A0A1K0FXA3_9BASI</name>
<sequence>MDVPSEMVMQWGLAHTAWMSLPSELQAVIPQLKRGVIEFINTCKSVPWSTYEHILDEHNHREEVVQEIQHHKQHDVEIRWELKNELQHNLATSIEEQVCKALDGLHFQMMPISLPMQQGQLPPPQMCQLPAPPVCQPLIPPRDVTQFTEIAQQMLLDKTQGKANYEATLCDFEACHPCATVQLPKDEPYLLTPGTLPAGSNECHCCGQHSHCQVTCINGAVPQPKQNYH</sequence>
<evidence type="ECO:0000313" key="2">
    <source>
        <dbReference type="Proteomes" id="UP000179920"/>
    </source>
</evidence>
<dbReference type="OrthoDB" id="2678560at2759"/>
<reference evidence="2" key="1">
    <citation type="submission" date="2016-04" db="EMBL/GenBank/DDBJ databases">
        <authorList>
            <person name="Guldener U."/>
            <person name="Guldener U."/>
        </authorList>
    </citation>
    <scope>NUCLEOTIDE SEQUENCE [LARGE SCALE GENOMIC DNA]</scope>
    <source>
        <strain evidence="2">UB2112</strain>
    </source>
</reference>
<dbReference type="Proteomes" id="UP000179920">
    <property type="component" value="Chromosome II"/>
</dbReference>
<proteinExistence type="predicted"/>
<organism evidence="1 2">
    <name type="scientific">Ustilago bromivora</name>
    <dbReference type="NCBI Taxonomy" id="307758"/>
    <lineage>
        <taxon>Eukaryota</taxon>
        <taxon>Fungi</taxon>
        <taxon>Dikarya</taxon>
        <taxon>Basidiomycota</taxon>
        <taxon>Ustilaginomycotina</taxon>
        <taxon>Ustilaginomycetes</taxon>
        <taxon>Ustilaginales</taxon>
        <taxon>Ustilaginaceae</taxon>
        <taxon>Ustilago</taxon>
    </lineage>
</organism>
<accession>A0A1K0FXA3</accession>
<evidence type="ECO:0000313" key="1">
    <source>
        <dbReference type="EMBL" id="SAM70029.1"/>
    </source>
</evidence>
<dbReference type="EMBL" id="LT558118">
    <property type="protein sequence ID" value="SAM70029.1"/>
    <property type="molecule type" value="Genomic_DNA"/>
</dbReference>
<protein>
    <submittedName>
        <fullName evidence="1">Uncharacterized protein</fullName>
    </submittedName>
</protein>